<name>A0A1B1DVI7_9APIC</name>
<accession>A0A1B1DVI7</accession>
<dbReference type="GeneID" id="30907476"/>
<dbReference type="Pfam" id="PF05795">
    <property type="entry name" value="Plasmodium_Vir"/>
    <property type="match status" value="1"/>
</dbReference>
<dbReference type="OrthoDB" id="381419at2759"/>
<dbReference type="Proteomes" id="UP000092716">
    <property type="component" value="Chromosome 4"/>
</dbReference>
<feature type="compositionally biased region" description="Polar residues" evidence="1">
    <location>
        <begin position="529"/>
        <end position="548"/>
    </location>
</feature>
<dbReference type="InterPro" id="IPR008780">
    <property type="entry name" value="Plasmodium_Vir"/>
</dbReference>
<feature type="region of interest" description="Disordered" evidence="1">
    <location>
        <begin position="529"/>
        <end position="587"/>
    </location>
</feature>
<evidence type="ECO:0000313" key="2">
    <source>
        <dbReference type="EMBL" id="ANQ06617.1"/>
    </source>
</evidence>
<dbReference type="VEuPathDB" id="PlasmoDB:PCOAH_00007530"/>
<gene>
    <name evidence="2" type="ORF">PCOAH_00007530</name>
</gene>
<proteinExistence type="predicted"/>
<feature type="non-terminal residue" evidence="2">
    <location>
        <position position="1"/>
    </location>
</feature>
<reference evidence="3" key="1">
    <citation type="submission" date="2016-06" db="EMBL/GenBank/DDBJ databases">
        <title>First high quality genome sequence of Plasmodium coatneyi using continuous long reads from single molecule, real-time sequencing.</title>
        <authorList>
            <person name="Chien J.-T."/>
            <person name="Pakala S.B."/>
            <person name="Geraldo J.A."/>
            <person name="Lapp S.A."/>
            <person name="Barnwell J.W."/>
            <person name="Kissinger J.C."/>
            <person name="Galinski M.R."/>
            <person name="Humphrey J.C."/>
        </authorList>
    </citation>
    <scope>NUCLEOTIDE SEQUENCE [LARGE SCALE GENOMIC DNA]</scope>
    <source>
        <strain evidence="3">Hackeri</strain>
    </source>
</reference>
<feature type="region of interest" description="Disordered" evidence="1">
    <location>
        <begin position="1"/>
        <end position="21"/>
    </location>
</feature>
<keyword evidence="3" id="KW-1185">Reference proteome</keyword>
<dbReference type="KEGG" id="pcot:PCOAH_00007530"/>
<evidence type="ECO:0000256" key="1">
    <source>
        <dbReference type="SAM" id="MobiDB-lite"/>
    </source>
</evidence>
<dbReference type="RefSeq" id="XP_019913312.1">
    <property type="nucleotide sequence ID" value="XM_020057563.1"/>
</dbReference>
<protein>
    <submittedName>
        <fullName evidence="2">KIR-like protein</fullName>
    </submittedName>
</protein>
<dbReference type="EMBL" id="CP016242">
    <property type="protein sequence ID" value="ANQ06617.1"/>
    <property type="molecule type" value="Genomic_DNA"/>
</dbReference>
<organism evidence="2 3">
    <name type="scientific">Plasmodium coatneyi</name>
    <dbReference type="NCBI Taxonomy" id="208452"/>
    <lineage>
        <taxon>Eukaryota</taxon>
        <taxon>Sar</taxon>
        <taxon>Alveolata</taxon>
        <taxon>Apicomplexa</taxon>
        <taxon>Aconoidasida</taxon>
        <taxon>Haemosporida</taxon>
        <taxon>Plasmodiidae</taxon>
        <taxon>Plasmodium</taxon>
    </lineage>
</organism>
<dbReference type="AlphaFoldDB" id="A0A1B1DVI7"/>
<sequence>SPSRNMSESNGNKGLYCNSPQGLLDSWKQQVEEKIREQFPKEKNSADDVPPVWCCLSSIFDRSRDEHGPCHLIYYTVGSIIYPKLKEKVSFDKIMKEVHDILGKALSNQKCKGVPGGTVEKLFELMKNRFPYTFTPGEIWKTSGNSKEVHCEGCTNYLRKLAEACKKVEKYCDNLMNSGECNGIARGQDQGSPEYLLQLIESLVLEPQSAEITKNEQQILKEADLRKLPSSKEFYNKFMERTDYCNDRTSALGVKSELKNNENIENSVEYIVEPLCYIAKMEYTHPLYTERCNFLYFWIGSLLPDNFQGSLFLNLINNIYIALQGLNVTDRCGLMYDNNISRSLFKQRRKIHDFTHDYEAIRAQLQRSGRRCDETYKKHLEDIKSAYKAVHEDCKDKPNDEYCVKFTSKYGEYSKQRELKFESKSECISPSTSGIRGESCSLGKETPKGTQIYKDVLLEFTPISTAHQGSYTNTSTMEENIITTTISSLLGYTPLSSWVRNSSRSRKKRTINYEFDTLTTEDHDTLTEYSQDNSSTIGFTEDNSTIYSEPSARPHPIGRQSPSSTRRGRANNNKNQQRRKNISYQNM</sequence>
<evidence type="ECO:0000313" key="3">
    <source>
        <dbReference type="Proteomes" id="UP000092716"/>
    </source>
</evidence>
<feature type="compositionally biased region" description="Polar residues" evidence="1">
    <location>
        <begin position="1"/>
        <end position="12"/>
    </location>
</feature>